<evidence type="ECO:0000313" key="3">
    <source>
        <dbReference type="EMBL" id="MEV4292766.1"/>
    </source>
</evidence>
<keyword evidence="3" id="KW-0436">Ligase</keyword>
<proteinExistence type="predicted"/>
<sequence length="491" mass="51658">MSGLTELAAVPSAHAGNGAADPARAWVNGLLDAGSFVEFGAHGRHRETALGMSHRRPAGDGILAGLGRLDGRPVAAYAQNPHQLGGTLGEIHGEKMARVLEHALRGRMPVVGAISSGGARIQEGVGALDAYAAVFRLNVALSGRVPQVSVVLGACAGGAVYSPALTDVVIMTKDRSSMFLTGPRVVQAVTKEQVTPAELGGSQVHATRSGVVHLVADDVPDAMAQARRLLSFLPGSCWELPPPAAPEPPGALPGVPRDGRKAYDVRGVIRGLADGAHFLELQPRYAPNLVTGFARLAGHSVGVVANQPLRLAGVIDARAAEKGARFVRMCDAFGIPLLVLVDTPGFLPGRRQEAEGVIRRGAKLLFAFSEATVPRVTVILRKAYGGAYIVMNSRNLGADAVLAWPGAEIAVMGEESAVEVVFHRELAADPAARPHLLDRYRAAGVGGDRALERMSVDREVTPDDTRQELVRTFAALLPSLRPGFRHDNLPQ</sequence>
<dbReference type="EMBL" id="JBFARM010000020">
    <property type="protein sequence ID" value="MEV4292766.1"/>
    <property type="molecule type" value="Genomic_DNA"/>
</dbReference>
<comment type="caution">
    <text evidence="3">The sequence shown here is derived from an EMBL/GenBank/DDBJ whole genome shotgun (WGS) entry which is preliminary data.</text>
</comment>
<feature type="domain" description="CoA carboxyltransferase N-terminal" evidence="1">
    <location>
        <begin position="1"/>
        <end position="245"/>
    </location>
</feature>
<dbReference type="RefSeq" id="WP_364463369.1">
    <property type="nucleotide sequence ID" value="NZ_JBFARM010000020.1"/>
</dbReference>
<dbReference type="InterPro" id="IPR011763">
    <property type="entry name" value="COA_CT_C"/>
</dbReference>
<dbReference type="Gene3D" id="3.90.226.10">
    <property type="entry name" value="2-enoyl-CoA Hydratase, Chain A, domain 1"/>
    <property type="match status" value="2"/>
</dbReference>
<gene>
    <name evidence="3" type="ORF">AB0K40_45280</name>
</gene>
<dbReference type="PROSITE" id="PS50980">
    <property type="entry name" value="COA_CT_NTER"/>
    <property type="match status" value="1"/>
</dbReference>
<evidence type="ECO:0000313" key="4">
    <source>
        <dbReference type="Proteomes" id="UP001552427"/>
    </source>
</evidence>
<dbReference type="PROSITE" id="PS50989">
    <property type="entry name" value="COA_CT_CTER"/>
    <property type="match status" value="1"/>
</dbReference>
<dbReference type="Pfam" id="PF01039">
    <property type="entry name" value="Carboxyl_trans"/>
    <property type="match status" value="1"/>
</dbReference>
<feature type="domain" description="CoA carboxyltransferase C-terminal" evidence="2">
    <location>
        <begin position="252"/>
        <end position="482"/>
    </location>
</feature>
<organism evidence="3 4">
    <name type="scientific">Nonomuraea bangladeshensis</name>
    <dbReference type="NCBI Taxonomy" id="404385"/>
    <lineage>
        <taxon>Bacteria</taxon>
        <taxon>Bacillati</taxon>
        <taxon>Actinomycetota</taxon>
        <taxon>Actinomycetes</taxon>
        <taxon>Streptosporangiales</taxon>
        <taxon>Streptosporangiaceae</taxon>
        <taxon>Nonomuraea</taxon>
    </lineage>
</organism>
<name>A0ABV3HJN1_9ACTN</name>
<dbReference type="InterPro" id="IPR029045">
    <property type="entry name" value="ClpP/crotonase-like_dom_sf"/>
</dbReference>
<dbReference type="PANTHER" id="PTHR43842">
    <property type="entry name" value="PROPIONYL-COA CARBOXYLASE BETA CHAIN"/>
    <property type="match status" value="1"/>
</dbReference>
<dbReference type="SUPFAM" id="SSF52096">
    <property type="entry name" value="ClpP/crotonase"/>
    <property type="match status" value="2"/>
</dbReference>
<dbReference type="Proteomes" id="UP001552427">
    <property type="component" value="Unassembled WGS sequence"/>
</dbReference>
<protein>
    <submittedName>
        <fullName evidence="3">Acyl-CoA carboxylase subunit beta</fullName>
        <ecNumber evidence="3">6.-.-.-</ecNumber>
    </submittedName>
</protein>
<reference evidence="3 4" key="1">
    <citation type="submission" date="2024-06" db="EMBL/GenBank/DDBJ databases">
        <title>The Natural Products Discovery Center: Release of the First 8490 Sequenced Strains for Exploring Actinobacteria Biosynthetic Diversity.</title>
        <authorList>
            <person name="Kalkreuter E."/>
            <person name="Kautsar S.A."/>
            <person name="Yang D."/>
            <person name="Bader C.D."/>
            <person name="Teijaro C.N."/>
            <person name="Fluegel L."/>
            <person name="Davis C.M."/>
            <person name="Simpson J.R."/>
            <person name="Lauterbach L."/>
            <person name="Steele A.D."/>
            <person name="Gui C."/>
            <person name="Meng S."/>
            <person name="Li G."/>
            <person name="Viehrig K."/>
            <person name="Ye F."/>
            <person name="Su P."/>
            <person name="Kiefer A.F."/>
            <person name="Nichols A."/>
            <person name="Cepeda A.J."/>
            <person name="Yan W."/>
            <person name="Fan B."/>
            <person name="Jiang Y."/>
            <person name="Adhikari A."/>
            <person name="Zheng C.-J."/>
            <person name="Schuster L."/>
            <person name="Cowan T.M."/>
            <person name="Smanski M.J."/>
            <person name="Chevrette M.G."/>
            <person name="De Carvalho L.P.S."/>
            <person name="Shen B."/>
        </authorList>
    </citation>
    <scope>NUCLEOTIDE SEQUENCE [LARGE SCALE GENOMIC DNA]</scope>
    <source>
        <strain evidence="3 4">NPDC049574</strain>
    </source>
</reference>
<accession>A0ABV3HJN1</accession>
<dbReference type="InterPro" id="IPR011762">
    <property type="entry name" value="COA_CT_N"/>
</dbReference>
<evidence type="ECO:0000259" key="2">
    <source>
        <dbReference type="PROSITE" id="PS50989"/>
    </source>
</evidence>
<dbReference type="InterPro" id="IPR034733">
    <property type="entry name" value="AcCoA_carboxyl_beta"/>
</dbReference>
<dbReference type="InterPro" id="IPR051047">
    <property type="entry name" value="AccD/PCCB"/>
</dbReference>
<dbReference type="PANTHER" id="PTHR43842:SF2">
    <property type="entry name" value="PROPIONYL-COA CARBOXYLASE BETA CHAIN, MITOCHONDRIAL"/>
    <property type="match status" value="1"/>
</dbReference>
<keyword evidence="4" id="KW-1185">Reference proteome</keyword>
<dbReference type="GO" id="GO:0016874">
    <property type="term" value="F:ligase activity"/>
    <property type="evidence" value="ECO:0007669"/>
    <property type="project" value="UniProtKB-KW"/>
</dbReference>
<dbReference type="PRINTS" id="PR01070">
    <property type="entry name" value="ACCCTRFRASEB"/>
</dbReference>
<dbReference type="InterPro" id="IPR000438">
    <property type="entry name" value="Acetyl_CoA_COase_Trfase_b_su"/>
</dbReference>
<dbReference type="EC" id="6.-.-.-" evidence="3"/>
<evidence type="ECO:0000259" key="1">
    <source>
        <dbReference type="PROSITE" id="PS50980"/>
    </source>
</evidence>